<evidence type="ECO:0000313" key="13">
    <source>
        <dbReference type="Proteomes" id="UP000256779"/>
    </source>
</evidence>
<evidence type="ECO:0000256" key="4">
    <source>
        <dbReference type="ARBA" id="ARBA00005533"/>
    </source>
</evidence>
<dbReference type="Pfam" id="PF08774">
    <property type="entry name" value="VRR_NUC"/>
    <property type="match status" value="1"/>
</dbReference>
<dbReference type="RefSeq" id="WP_115867130.1">
    <property type="nucleotide sequence ID" value="NZ_QREG01000004.1"/>
</dbReference>
<keyword evidence="13" id="KW-1185">Reference proteome</keyword>
<dbReference type="InterPro" id="IPR049125">
    <property type="entry name" value="FAN1-like_WH"/>
</dbReference>
<accession>A0A3D9L547</accession>
<evidence type="ECO:0000256" key="7">
    <source>
        <dbReference type="ARBA" id="ARBA00022723"/>
    </source>
</evidence>
<dbReference type="Proteomes" id="UP000256779">
    <property type="component" value="Unassembled WGS sequence"/>
</dbReference>
<evidence type="ECO:0000256" key="10">
    <source>
        <dbReference type="ARBA" id="ARBA00023211"/>
    </source>
</evidence>
<evidence type="ECO:0000256" key="1">
    <source>
        <dbReference type="ARBA" id="ARBA00000983"/>
    </source>
</evidence>
<dbReference type="Pfam" id="PF21315">
    <property type="entry name" value="FAN1_HTH"/>
    <property type="match status" value="1"/>
</dbReference>
<dbReference type="GO" id="GO:0003676">
    <property type="term" value="F:nucleic acid binding"/>
    <property type="evidence" value="ECO:0007669"/>
    <property type="project" value="InterPro"/>
</dbReference>
<gene>
    <name evidence="12" type="ORF">C7460_10458</name>
</gene>
<evidence type="ECO:0000256" key="5">
    <source>
        <dbReference type="ARBA" id="ARBA00012029"/>
    </source>
</evidence>
<dbReference type="InterPro" id="IPR033315">
    <property type="entry name" value="Fan1-like"/>
</dbReference>
<keyword evidence="6" id="KW-0540">Nuclease</keyword>
<comment type="cofactor">
    <cofactor evidence="2">
        <name>Mn(2+)</name>
        <dbReference type="ChEBI" id="CHEBI:29035"/>
    </cofactor>
</comment>
<dbReference type="GO" id="GO:0046872">
    <property type="term" value="F:metal ion binding"/>
    <property type="evidence" value="ECO:0007669"/>
    <property type="project" value="UniProtKB-KW"/>
</dbReference>
<dbReference type="OrthoDB" id="9803913at2"/>
<dbReference type="InterPro" id="IPR014883">
    <property type="entry name" value="VRR_NUC"/>
</dbReference>
<dbReference type="EC" id="3.1.4.1" evidence="5"/>
<comment type="cofactor">
    <cofactor evidence="3">
        <name>Mg(2+)</name>
        <dbReference type="ChEBI" id="CHEBI:18420"/>
    </cofactor>
</comment>
<reference evidence="12 13" key="1">
    <citation type="submission" date="2018-07" db="EMBL/GenBank/DDBJ databases">
        <title>Genomic Encyclopedia of Type Strains, Phase IV (KMG-IV): sequencing the most valuable type-strain genomes for metagenomic binning, comparative biology and taxonomic classification.</title>
        <authorList>
            <person name="Goeker M."/>
        </authorList>
    </citation>
    <scope>NUCLEOTIDE SEQUENCE [LARGE SCALE GENOMIC DNA]</scope>
    <source>
        <strain evidence="12 13">DSM 4134</strain>
    </source>
</reference>
<keyword evidence="10" id="KW-0464">Manganese</keyword>
<dbReference type="PANTHER" id="PTHR15749">
    <property type="entry name" value="FANCONI-ASSOCIATED NUCLEASE 1"/>
    <property type="match status" value="1"/>
</dbReference>
<comment type="similarity">
    <text evidence="4">Belongs to the FAN1 family.</text>
</comment>
<dbReference type="Gene3D" id="3.40.1350.10">
    <property type="match status" value="1"/>
</dbReference>
<keyword evidence="9" id="KW-0460">Magnesium</keyword>
<evidence type="ECO:0000313" key="12">
    <source>
        <dbReference type="EMBL" id="REE01039.1"/>
    </source>
</evidence>
<evidence type="ECO:0000256" key="6">
    <source>
        <dbReference type="ARBA" id="ARBA00022722"/>
    </source>
</evidence>
<dbReference type="PANTHER" id="PTHR15749:SF4">
    <property type="entry name" value="FANCONI-ASSOCIATED NUCLEASE 1"/>
    <property type="match status" value="1"/>
</dbReference>
<comment type="caution">
    <text evidence="12">The sequence shown here is derived from an EMBL/GenBank/DDBJ whole genome shotgun (WGS) entry which is preliminary data.</text>
</comment>
<dbReference type="AlphaFoldDB" id="A0A3D9L547"/>
<dbReference type="GO" id="GO:0004528">
    <property type="term" value="F:phosphodiesterase I activity"/>
    <property type="evidence" value="ECO:0007669"/>
    <property type="project" value="UniProtKB-EC"/>
</dbReference>
<evidence type="ECO:0000256" key="3">
    <source>
        <dbReference type="ARBA" id="ARBA00001946"/>
    </source>
</evidence>
<evidence type="ECO:0000256" key="2">
    <source>
        <dbReference type="ARBA" id="ARBA00001936"/>
    </source>
</evidence>
<comment type="catalytic activity">
    <reaction evidence="1">
        <text>Hydrolytically removes 5'-nucleotides successively from the 3'-hydroxy termini of 3'-hydroxy-terminated oligonucleotides.</text>
        <dbReference type="EC" id="3.1.4.1"/>
    </reaction>
</comment>
<sequence length="552" mass="65261">MKQQPEKTISEDGKVILPPKYYLDYFQYLLDFIRTGSAHLLSPDDESFIATFESLSEDARCLFVRMMNRKGEYFRMEKLSYEEIESIPQATEELVEVEFISLDPPDDYLLFRLFTKAELHRLYPDREYNKMKKDDILLELAEAEKHADYELLRSEHTTIHFLVQEQIEYLKLLFFGHAHGMMTEFVIRDIGNVKLENLDNHDFTPWFDSQEEARSVFELYKWDYTIRHAMSVMLPEEILELAGAVNWSVFLQHPKSRKIGDRFMLRLGEYFEKAGLSEDALNFYSLARKHPARERRIRILEKLGEVEAAREIAEVALDNPYNASEELFAKDYLGKKSKRNYRTTTARINESPEITITNPVGHRVEAHALAYYAERGFEGEHTENHLWKGLFGLFFWDILYDQQHATFHHPLQRTPSDLHTEDFYTNRKEALLKKTKAFRTKKKIITHLEEVYTEKQGINNRLVSWHDSLLPTIRACIGHLPLKGLLNVLLEMSKNVKDNRAGFPDLFIWNDKTYHFYEIKSPNDHLSSQQLFWIDFLNQQKIKADILRVKYH</sequence>
<dbReference type="EMBL" id="QREG01000004">
    <property type="protein sequence ID" value="REE01039.1"/>
    <property type="molecule type" value="Genomic_DNA"/>
</dbReference>
<proteinExistence type="inferred from homology"/>
<name>A0A3D9L547_MARFU</name>
<dbReference type="GO" id="GO:0036297">
    <property type="term" value="P:interstrand cross-link repair"/>
    <property type="evidence" value="ECO:0007669"/>
    <property type="project" value="InterPro"/>
</dbReference>
<dbReference type="InterPro" id="IPR011856">
    <property type="entry name" value="tRNA_endonuc-like_dom_sf"/>
</dbReference>
<evidence type="ECO:0000259" key="11">
    <source>
        <dbReference type="SMART" id="SM00990"/>
    </source>
</evidence>
<evidence type="ECO:0000256" key="8">
    <source>
        <dbReference type="ARBA" id="ARBA00022801"/>
    </source>
</evidence>
<keyword evidence="8" id="KW-0378">Hydrolase</keyword>
<protein>
    <recommendedName>
        <fullName evidence="5">phosphodiesterase I</fullName>
        <ecNumber evidence="5">3.1.4.1</ecNumber>
    </recommendedName>
</protein>
<dbReference type="SMART" id="SM00990">
    <property type="entry name" value="VRR_NUC"/>
    <property type="match status" value="1"/>
</dbReference>
<keyword evidence="7" id="KW-0479">Metal-binding</keyword>
<feature type="domain" description="VRR-NUC" evidence="11">
    <location>
        <begin position="439"/>
        <end position="551"/>
    </location>
</feature>
<evidence type="ECO:0000256" key="9">
    <source>
        <dbReference type="ARBA" id="ARBA00022842"/>
    </source>
</evidence>
<organism evidence="12 13">
    <name type="scientific">Marinoscillum furvescens DSM 4134</name>
    <dbReference type="NCBI Taxonomy" id="1122208"/>
    <lineage>
        <taxon>Bacteria</taxon>
        <taxon>Pseudomonadati</taxon>
        <taxon>Bacteroidota</taxon>
        <taxon>Cytophagia</taxon>
        <taxon>Cytophagales</taxon>
        <taxon>Reichenbachiellaceae</taxon>
        <taxon>Marinoscillum</taxon>
    </lineage>
</organism>